<feature type="chain" id="PRO_5045538777" description="WD40 repeat domain-containing protein" evidence="1">
    <location>
        <begin position="26"/>
        <end position="299"/>
    </location>
</feature>
<comment type="caution">
    <text evidence="2">The sequence shown here is derived from an EMBL/GenBank/DDBJ whole genome shotgun (WGS) entry which is preliminary data.</text>
</comment>
<dbReference type="EMBL" id="SMLW01000621">
    <property type="protein sequence ID" value="MTI27297.1"/>
    <property type="molecule type" value="Genomic_DNA"/>
</dbReference>
<evidence type="ECO:0000256" key="1">
    <source>
        <dbReference type="SAM" id="SignalP"/>
    </source>
</evidence>
<dbReference type="Proteomes" id="UP000798808">
    <property type="component" value="Unassembled WGS sequence"/>
</dbReference>
<reference evidence="2 3" key="1">
    <citation type="submission" date="2019-02" db="EMBL/GenBank/DDBJ databases">
        <authorList>
            <person name="Goldberg S.R."/>
            <person name="Haltli B.A."/>
            <person name="Correa H."/>
            <person name="Russell K.G."/>
        </authorList>
    </citation>
    <scope>NUCLEOTIDE SEQUENCE [LARGE SCALE GENOMIC DNA]</scope>
    <source>
        <strain evidence="2 3">JCM 16186</strain>
    </source>
</reference>
<proteinExistence type="predicted"/>
<dbReference type="RefSeq" id="WP_155174299.1">
    <property type="nucleotide sequence ID" value="NZ_BAAAFL010000003.1"/>
</dbReference>
<sequence>MIPFSKVQLLFFLSVPFIVTTVSVAQNDTEIYVFDLNNDGTNYSISDPFNVTYQNPGYDNQPHFLPDGSMYYVSTRDGQTDVAQVEFQEYSWSWLTWTAGGSEYSPTPIPNSQDFSYIRLDTSGQQLLYRHDHATQEPRVLVKGLKIGYHCWFDENTLAVFVLGEPSTLQICNITDGECLPKHSNIGRSLHRIPNTSLLSFISKEHEPWQIKSYEPVAGTTHKIINVVGSSEDMCWASDGTLFMGSDSVLYKFHAAFDKDWVKVADLSEFGLSGITRLNINPDGNQIAIVVNQSPTAEK</sequence>
<protein>
    <recommendedName>
        <fullName evidence="4">WD40 repeat domain-containing protein</fullName>
    </recommendedName>
</protein>
<evidence type="ECO:0008006" key="4">
    <source>
        <dbReference type="Google" id="ProtNLM"/>
    </source>
</evidence>
<evidence type="ECO:0000313" key="3">
    <source>
        <dbReference type="Proteomes" id="UP000798808"/>
    </source>
</evidence>
<name>A0ABW9RUB4_9BACT</name>
<keyword evidence="1" id="KW-0732">Signal</keyword>
<dbReference type="InterPro" id="IPR011042">
    <property type="entry name" value="6-blade_b-propeller_TolB-like"/>
</dbReference>
<feature type="signal peptide" evidence="1">
    <location>
        <begin position="1"/>
        <end position="25"/>
    </location>
</feature>
<dbReference type="Gene3D" id="2.120.10.30">
    <property type="entry name" value="TolB, C-terminal domain"/>
    <property type="match status" value="1"/>
</dbReference>
<dbReference type="InterPro" id="IPR011659">
    <property type="entry name" value="WD40"/>
</dbReference>
<evidence type="ECO:0000313" key="2">
    <source>
        <dbReference type="EMBL" id="MTI27297.1"/>
    </source>
</evidence>
<dbReference type="Pfam" id="PF07676">
    <property type="entry name" value="PD40"/>
    <property type="match status" value="1"/>
</dbReference>
<organism evidence="2 3">
    <name type="scientific">Fulvivirga kasyanovii</name>
    <dbReference type="NCBI Taxonomy" id="396812"/>
    <lineage>
        <taxon>Bacteria</taxon>
        <taxon>Pseudomonadati</taxon>
        <taxon>Bacteroidota</taxon>
        <taxon>Cytophagia</taxon>
        <taxon>Cytophagales</taxon>
        <taxon>Fulvivirgaceae</taxon>
        <taxon>Fulvivirga</taxon>
    </lineage>
</organism>
<accession>A0ABW9RUB4</accession>
<keyword evidence="3" id="KW-1185">Reference proteome</keyword>
<dbReference type="SUPFAM" id="SSF69322">
    <property type="entry name" value="Tricorn protease domain 2"/>
    <property type="match status" value="1"/>
</dbReference>
<gene>
    <name evidence="2" type="ORF">E1163_20240</name>
</gene>